<feature type="compositionally biased region" description="Basic and acidic residues" evidence="1">
    <location>
        <begin position="201"/>
        <end position="210"/>
    </location>
</feature>
<evidence type="ECO:0000313" key="2">
    <source>
        <dbReference type="EMBL" id="GAV93255.1"/>
    </source>
</evidence>
<evidence type="ECO:0000256" key="1">
    <source>
        <dbReference type="SAM" id="MobiDB-lite"/>
    </source>
</evidence>
<name>A0A1Q3DLJ6_9VIRU</name>
<protein>
    <submittedName>
        <fullName evidence="2">Uncharacterized protein</fullName>
    </submittedName>
</protein>
<reference evidence="2" key="1">
    <citation type="submission" date="2017-01" db="EMBL/GenBank/DDBJ databases">
        <title>Draft genome sequence of uncultured bacilliform virus purified from snow crab.</title>
        <authorList>
            <person name="Takano T."/>
        </authorList>
    </citation>
    <scope>NUCLEOTIDE SEQUENCE</scope>
    <source>
        <strain evidence="2">Isolate_1</strain>
    </source>
</reference>
<proteinExistence type="predicted"/>
<feature type="region of interest" description="Disordered" evidence="1">
    <location>
        <begin position="193"/>
        <end position="214"/>
    </location>
</feature>
<accession>A0A1Q3DLJ6</accession>
<dbReference type="EMBL" id="BDLS01000002">
    <property type="protein sequence ID" value="GAV93255.1"/>
    <property type="molecule type" value="Genomic_DNA"/>
</dbReference>
<comment type="caution">
    <text evidence="2">The sequence shown here is derived from an EMBL/GenBank/DDBJ whole genome shotgun (WGS) entry which is preliminary data.</text>
</comment>
<organism evidence="2">
    <name type="scientific">Chionoecetes opilio bacilliform virus</name>
    <dbReference type="NCBI Taxonomy" id="1825681"/>
    <lineage>
        <taxon>Viruses</taxon>
        <taxon>Viruses incertae sedis</taxon>
        <taxon>Naldaviricetes</taxon>
        <taxon>Nimaviridae</taxon>
    </lineage>
</organism>
<gene>
    <name evidence="2" type="ORF">SCV_135</name>
</gene>
<sequence length="599" mass="67550">METNTTTVDQPPSDDVIILTKKRNLSDVDVVDLPETPPLKRVAHEEKPTSKGKVVEHFYRYWLLALIGEHTQEENDEYLSTIKANNMVYGAVRDLDNTDHIAVRLNQSMTLPRLEAMIPKSIPYEKITRMLVATYRRLESATLSSGTQKNPAKTRFYPSNSYYTFNVLGDTLAERYENVAKVVRASVHTSLEAPAASTDATHPESQESTRKKIKPSTNTYQYRHGIKDLHFLETDALSGCLSVSNRGGNVFVPAVTYAGLLTNIEKRESISEYIKGRIMRCQIRSWISIGPLFEGSDKTIDIVKKLGKGITFHRIFNNNISLFQFADDNLSVSPFAAAVAMGALHKSLCFQIKGDTVKNYLNLLKDETVISTGGELKYRAPWKSDENRPSKCVLFTPKNKEDKLTDGDLMAVVNSNIGLHNFYYAFDRTFGVARKREKLVPSSISVGRDLSWTSITIGNFNKHSKERGMNCLSVSKTNASDLSAINSTRFSFIDIPKEQLDNIVKQQKVLCLYSVYDNNTEDEGLFCHGVIKTSTGTKGRNMCQGFPKNFQPIGKNAYDYTLLDLRKECDSHFDYEYEKSLKQVHDTLEVIKDPVTLTE</sequence>